<dbReference type="PANTHER" id="PTHR30093:SF2">
    <property type="entry name" value="TYPE II SECRETION SYSTEM PROTEIN H"/>
    <property type="match status" value="1"/>
</dbReference>
<dbReference type="InterPro" id="IPR012902">
    <property type="entry name" value="N_methyl_site"/>
</dbReference>
<name>F0SKY4_RUBBR</name>
<dbReference type="Pfam" id="PF07963">
    <property type="entry name" value="N_methyl"/>
    <property type="match status" value="1"/>
</dbReference>
<dbReference type="PANTHER" id="PTHR30093">
    <property type="entry name" value="GENERAL SECRETION PATHWAY PROTEIN G"/>
    <property type="match status" value="1"/>
</dbReference>
<evidence type="ECO:0000259" key="2">
    <source>
        <dbReference type="Pfam" id="PF07596"/>
    </source>
</evidence>
<dbReference type="AlphaFoldDB" id="F0SKY4"/>
<dbReference type="STRING" id="756272.Plabr_2235"/>
<dbReference type="InterPro" id="IPR027558">
    <property type="entry name" value="Pre_pil_HX9DG_C"/>
</dbReference>
<dbReference type="eggNOG" id="COG4968">
    <property type="taxonomic scope" value="Bacteria"/>
</dbReference>
<dbReference type="Pfam" id="PF07596">
    <property type="entry name" value="SBP_bac_10"/>
    <property type="match status" value="1"/>
</dbReference>
<keyword evidence="1" id="KW-0472">Membrane</keyword>
<dbReference type="HOGENOM" id="CLU_041661_0_0_0"/>
<feature type="domain" description="DUF1559" evidence="2">
    <location>
        <begin position="41"/>
        <end position="325"/>
    </location>
</feature>
<dbReference type="NCBIfam" id="TIGR04294">
    <property type="entry name" value="pre_pil_HX9DG"/>
    <property type="match status" value="1"/>
</dbReference>
<evidence type="ECO:0000313" key="3">
    <source>
        <dbReference type="EMBL" id="ADY59837.1"/>
    </source>
</evidence>
<dbReference type="Gene3D" id="3.30.700.10">
    <property type="entry name" value="Glycoprotein, Type 4 Pilin"/>
    <property type="match status" value="1"/>
</dbReference>
<keyword evidence="1" id="KW-1133">Transmembrane helix</keyword>
<keyword evidence="4" id="KW-1185">Reference proteome</keyword>
<dbReference type="KEGG" id="pbs:Plabr_2235"/>
<dbReference type="InterPro" id="IPR011453">
    <property type="entry name" value="DUF1559"/>
</dbReference>
<evidence type="ECO:0000313" key="4">
    <source>
        <dbReference type="Proteomes" id="UP000006860"/>
    </source>
</evidence>
<proteinExistence type="predicted"/>
<feature type="transmembrane region" description="Helical" evidence="1">
    <location>
        <begin position="15"/>
        <end position="40"/>
    </location>
</feature>
<sequence>MPGTARTSQLPPRRAAFTLIELLVVIAIIAILVALLLPAVQQAREAARRSSCKNNLKQIGLALHNYLDTYTVFPPAFCVGTDGTPGGQWSVHARLMPFVEQGNLYDVANLEQAYVTGAPPANVRVPIYVCPSDPNDKPRGTDYYPTSYGYNAGPWFVWDNTNRTQGQGAFAPNSNWADRDFTDGLSNTLCFSEVKAFTPYIRDGQDLTGTGVNVNTITVATISGSANGELKGQQVGGTSPTASGHTEWVDGRVHQTGFTTTFGPNTVVPISDGTDNAPDGDFTNCREAKSCTEPTYAAVTSRSYHQGTVNAVLMDGSVRGVSENIYLITWQNLSSRADGEVVGEF</sequence>
<evidence type="ECO:0000256" key="1">
    <source>
        <dbReference type="SAM" id="Phobius"/>
    </source>
</evidence>
<organism evidence="3 4">
    <name type="scientific">Rubinisphaera brasiliensis (strain ATCC 49424 / DSM 5305 / JCM 21570 / IAM 15109 / NBRC 103401 / IFAM 1448)</name>
    <name type="common">Planctomyces brasiliensis</name>
    <dbReference type="NCBI Taxonomy" id="756272"/>
    <lineage>
        <taxon>Bacteria</taxon>
        <taxon>Pseudomonadati</taxon>
        <taxon>Planctomycetota</taxon>
        <taxon>Planctomycetia</taxon>
        <taxon>Planctomycetales</taxon>
        <taxon>Planctomycetaceae</taxon>
        <taxon>Rubinisphaera</taxon>
    </lineage>
</organism>
<protein>
    <recommendedName>
        <fullName evidence="2">DUF1559 domain-containing protein</fullName>
    </recommendedName>
</protein>
<dbReference type="RefSeq" id="WP_013628561.1">
    <property type="nucleotide sequence ID" value="NC_015174.1"/>
</dbReference>
<dbReference type="Proteomes" id="UP000006860">
    <property type="component" value="Chromosome"/>
</dbReference>
<dbReference type="EMBL" id="CP002546">
    <property type="protein sequence ID" value="ADY59837.1"/>
    <property type="molecule type" value="Genomic_DNA"/>
</dbReference>
<dbReference type="OrthoDB" id="254858at2"/>
<dbReference type="SUPFAM" id="SSF54523">
    <property type="entry name" value="Pili subunits"/>
    <property type="match status" value="1"/>
</dbReference>
<gene>
    <name evidence="3" type="ordered locus">Plabr_2235</name>
</gene>
<accession>F0SKY4</accession>
<keyword evidence="1" id="KW-0812">Transmembrane</keyword>
<dbReference type="InterPro" id="IPR045584">
    <property type="entry name" value="Pilin-like"/>
</dbReference>
<dbReference type="NCBIfam" id="TIGR02532">
    <property type="entry name" value="IV_pilin_GFxxxE"/>
    <property type="match status" value="1"/>
</dbReference>
<reference evidence="4" key="1">
    <citation type="submission" date="2011-02" db="EMBL/GenBank/DDBJ databases">
        <title>The complete genome of Planctomyces brasiliensis DSM 5305.</title>
        <authorList>
            <person name="Lucas S."/>
            <person name="Copeland A."/>
            <person name="Lapidus A."/>
            <person name="Bruce D."/>
            <person name="Goodwin L."/>
            <person name="Pitluck S."/>
            <person name="Kyrpides N."/>
            <person name="Mavromatis K."/>
            <person name="Pagani I."/>
            <person name="Ivanova N."/>
            <person name="Ovchinnikova G."/>
            <person name="Lu M."/>
            <person name="Detter J.C."/>
            <person name="Han C."/>
            <person name="Land M."/>
            <person name="Hauser L."/>
            <person name="Markowitz V."/>
            <person name="Cheng J.-F."/>
            <person name="Hugenholtz P."/>
            <person name="Woyke T."/>
            <person name="Wu D."/>
            <person name="Tindall B."/>
            <person name="Pomrenke H.G."/>
            <person name="Brambilla E."/>
            <person name="Klenk H.-P."/>
            <person name="Eisen J.A."/>
        </authorList>
    </citation>
    <scope>NUCLEOTIDE SEQUENCE [LARGE SCALE GENOMIC DNA]</scope>
    <source>
        <strain evidence="4">ATCC 49424 / DSM 5305 / JCM 21570 / NBRC 103401 / IFAM 1448</strain>
    </source>
</reference>